<evidence type="ECO:0000256" key="1">
    <source>
        <dbReference type="SAM" id="SignalP"/>
    </source>
</evidence>
<keyword evidence="3" id="KW-1185">Reference proteome</keyword>
<reference evidence="2 3" key="1">
    <citation type="submission" date="2019-02" db="EMBL/GenBank/DDBJ databases">
        <title>Deep-cultivation of Planctomycetes and their phenomic and genomic characterization uncovers novel biology.</title>
        <authorList>
            <person name="Wiegand S."/>
            <person name="Jogler M."/>
            <person name="Boedeker C."/>
            <person name="Pinto D."/>
            <person name="Vollmers J."/>
            <person name="Rivas-Marin E."/>
            <person name="Kohn T."/>
            <person name="Peeters S.H."/>
            <person name="Heuer A."/>
            <person name="Rast P."/>
            <person name="Oberbeckmann S."/>
            <person name="Bunk B."/>
            <person name="Jeske O."/>
            <person name="Meyerdierks A."/>
            <person name="Storesund J.E."/>
            <person name="Kallscheuer N."/>
            <person name="Luecker S."/>
            <person name="Lage O.M."/>
            <person name="Pohl T."/>
            <person name="Merkel B.J."/>
            <person name="Hornburger P."/>
            <person name="Mueller R.-W."/>
            <person name="Bruemmer F."/>
            <person name="Labrenz M."/>
            <person name="Spormann A.M."/>
            <person name="Op Den Camp H."/>
            <person name="Overmann J."/>
            <person name="Amann R."/>
            <person name="Jetten M.S.M."/>
            <person name="Mascher T."/>
            <person name="Medema M.H."/>
            <person name="Devos D.P."/>
            <person name="Kaster A.-K."/>
            <person name="Ovreas L."/>
            <person name="Rohde M."/>
            <person name="Galperin M.Y."/>
            <person name="Jogler C."/>
        </authorList>
    </citation>
    <scope>NUCLEOTIDE SEQUENCE [LARGE SCALE GENOMIC DNA]</scope>
    <source>
        <strain evidence="2 3">Enr8</strain>
    </source>
</reference>
<feature type="chain" id="PRO_5023093930" description="PLAT domain-containing protein" evidence="1">
    <location>
        <begin position="27"/>
        <end position="154"/>
    </location>
</feature>
<name>A0A5C5V734_9BACT</name>
<proteinExistence type="predicted"/>
<organism evidence="2 3">
    <name type="scientific">Blastopirellula retiformator</name>
    <dbReference type="NCBI Taxonomy" id="2527970"/>
    <lineage>
        <taxon>Bacteria</taxon>
        <taxon>Pseudomonadati</taxon>
        <taxon>Planctomycetota</taxon>
        <taxon>Planctomycetia</taxon>
        <taxon>Pirellulales</taxon>
        <taxon>Pirellulaceae</taxon>
        <taxon>Blastopirellula</taxon>
    </lineage>
</organism>
<comment type="caution">
    <text evidence="2">The sequence shown here is derived from an EMBL/GenBank/DDBJ whole genome shotgun (WGS) entry which is preliminary data.</text>
</comment>
<dbReference type="Proteomes" id="UP000318878">
    <property type="component" value="Unassembled WGS sequence"/>
</dbReference>
<accession>A0A5C5V734</accession>
<evidence type="ECO:0000313" key="2">
    <source>
        <dbReference type="EMBL" id="TWT34336.1"/>
    </source>
</evidence>
<protein>
    <recommendedName>
        <fullName evidence="4">PLAT domain-containing protein</fullName>
    </recommendedName>
</protein>
<evidence type="ECO:0000313" key="3">
    <source>
        <dbReference type="Proteomes" id="UP000318878"/>
    </source>
</evidence>
<dbReference type="AlphaFoldDB" id="A0A5C5V734"/>
<evidence type="ECO:0008006" key="4">
    <source>
        <dbReference type="Google" id="ProtNLM"/>
    </source>
</evidence>
<sequence length="154" mass="17281" precursor="true">MQRMMNAGLATVAMLLLLLSAGMVSAAEKITTVQVKAHTTTDDKEDSQFEVVVKQGQTEILHLKRGAGEDWNNGDKQEFNEKLDVDVNGQNIEIICALQDGDYGRSNHWNCTITVTIRTSEGREIKVEKQCAFRTKASRRRHEINFGTHKFGSK</sequence>
<feature type="signal peptide" evidence="1">
    <location>
        <begin position="1"/>
        <end position="26"/>
    </location>
</feature>
<gene>
    <name evidence="2" type="ORF">Enr8_17300</name>
</gene>
<dbReference type="RefSeq" id="WP_146430499.1">
    <property type="nucleotide sequence ID" value="NZ_SJPF01000002.1"/>
</dbReference>
<keyword evidence="1" id="KW-0732">Signal</keyword>
<dbReference type="EMBL" id="SJPF01000002">
    <property type="protein sequence ID" value="TWT34336.1"/>
    <property type="molecule type" value="Genomic_DNA"/>
</dbReference>